<evidence type="ECO:0000313" key="2">
    <source>
        <dbReference type="WBParaSite" id="L893_g5764.t1"/>
    </source>
</evidence>
<name>A0A1I8AHW1_9BILA</name>
<keyword evidence="1" id="KW-1185">Reference proteome</keyword>
<evidence type="ECO:0000313" key="1">
    <source>
        <dbReference type="Proteomes" id="UP000095287"/>
    </source>
</evidence>
<sequence length="303" mass="31538">APGDEQFAVTHEAQVAGAQPGAPAVLDEGLCAGLGVAPVTVGDARAGGPDLAHLVVAQHGQGVRFDDLHRVQRLAEAAAHLHAALACFGAVQAADQAHVVVQRQPADDHVVGVHVDAEAVADQHFVGHQVAVADLHALGQRGGAGGVLQKGDVVRLERRGLPLLAQAGVEVIDAEQLRRILALECIQGQQAVVQVVDGQQQARLGVLDDRQQAGLVVGARGFRRIGRHGDHPGIQAAEERGDVVRATGEQQDRAVARHRTRLQCGGDAACTQVQVTVAEHGLVAGVFGEKAQGHPLRGQRSTL</sequence>
<dbReference type="Proteomes" id="UP000095287">
    <property type="component" value="Unplaced"/>
</dbReference>
<organism evidence="1 2">
    <name type="scientific">Steinernema glaseri</name>
    <dbReference type="NCBI Taxonomy" id="37863"/>
    <lineage>
        <taxon>Eukaryota</taxon>
        <taxon>Metazoa</taxon>
        <taxon>Ecdysozoa</taxon>
        <taxon>Nematoda</taxon>
        <taxon>Chromadorea</taxon>
        <taxon>Rhabditida</taxon>
        <taxon>Tylenchina</taxon>
        <taxon>Panagrolaimomorpha</taxon>
        <taxon>Strongyloidoidea</taxon>
        <taxon>Steinernematidae</taxon>
        <taxon>Steinernema</taxon>
    </lineage>
</organism>
<dbReference type="WBParaSite" id="L893_g5764.t1">
    <property type="protein sequence ID" value="L893_g5764.t1"/>
    <property type="gene ID" value="L893_g5764"/>
</dbReference>
<reference evidence="2" key="1">
    <citation type="submission" date="2016-11" db="UniProtKB">
        <authorList>
            <consortium name="WormBaseParasite"/>
        </authorList>
    </citation>
    <scope>IDENTIFICATION</scope>
</reference>
<protein>
    <submittedName>
        <fullName evidence="2">PDZ domain-containing protein</fullName>
    </submittedName>
</protein>
<dbReference type="AlphaFoldDB" id="A0A1I8AHW1"/>
<proteinExistence type="predicted"/>
<accession>A0A1I8AHW1</accession>